<evidence type="ECO:0000313" key="1">
    <source>
        <dbReference type="EMBL" id="QEF97105.1"/>
    </source>
</evidence>
<proteinExistence type="predicted"/>
<dbReference type="EMBL" id="CP036264">
    <property type="protein sequence ID" value="QEF97105.1"/>
    <property type="molecule type" value="Genomic_DNA"/>
</dbReference>
<sequence>MVTLKSHHGRIESLPIDMNKIILLFASLTVACSIGCGDPTLHQVTGKVTLGGKSHERLLVYMRPLDEPVDKFRMGVGETDAEGVLTLRSSAGDGLAEGNYRVSFSCMVQKGVGSEETLDPNEKHDDNPKLITEEIVPEPYSSDSESPVEFTVGDGGGNEFVFDIPAK</sequence>
<dbReference type="AlphaFoldDB" id="A0A5B9MC21"/>
<name>A0A5B9MC21_9BACT</name>
<gene>
    <name evidence="1" type="ORF">Mal15_11410</name>
</gene>
<protein>
    <submittedName>
        <fullName evidence="1">Uncharacterized protein</fullName>
    </submittedName>
</protein>
<reference evidence="1 2" key="1">
    <citation type="submission" date="2019-02" db="EMBL/GenBank/DDBJ databases">
        <title>Planctomycetal bacteria perform biofilm scaping via a novel small molecule.</title>
        <authorList>
            <person name="Jeske O."/>
            <person name="Boedeker C."/>
            <person name="Wiegand S."/>
            <person name="Breitling P."/>
            <person name="Kallscheuer N."/>
            <person name="Jogler M."/>
            <person name="Rohde M."/>
            <person name="Petersen J."/>
            <person name="Medema M.H."/>
            <person name="Surup F."/>
            <person name="Jogler C."/>
        </authorList>
    </citation>
    <scope>NUCLEOTIDE SEQUENCE [LARGE SCALE GENOMIC DNA]</scope>
    <source>
        <strain evidence="1 2">Mal15</strain>
    </source>
</reference>
<dbReference type="Proteomes" id="UP000321353">
    <property type="component" value="Chromosome"/>
</dbReference>
<evidence type="ECO:0000313" key="2">
    <source>
        <dbReference type="Proteomes" id="UP000321353"/>
    </source>
</evidence>
<dbReference type="KEGG" id="smam:Mal15_11410"/>
<keyword evidence="2" id="KW-1185">Reference proteome</keyword>
<dbReference type="PROSITE" id="PS51257">
    <property type="entry name" value="PROKAR_LIPOPROTEIN"/>
    <property type="match status" value="1"/>
</dbReference>
<organism evidence="1 2">
    <name type="scientific">Stieleria maiorica</name>
    <dbReference type="NCBI Taxonomy" id="2795974"/>
    <lineage>
        <taxon>Bacteria</taxon>
        <taxon>Pseudomonadati</taxon>
        <taxon>Planctomycetota</taxon>
        <taxon>Planctomycetia</taxon>
        <taxon>Pirellulales</taxon>
        <taxon>Pirellulaceae</taxon>
        <taxon>Stieleria</taxon>
    </lineage>
</organism>
<accession>A0A5B9MC21</accession>